<gene>
    <name evidence="1" type="ORF">GSI_09326</name>
</gene>
<keyword evidence="2" id="KW-1185">Reference proteome</keyword>
<comment type="caution">
    <text evidence="1">The sequence shown here is derived from an EMBL/GenBank/DDBJ whole genome shotgun (WGS) entry which is preliminary data.</text>
</comment>
<sequence length="190" mass="20874">MEPVDLSQLSDIRYKHFKYRAQLAANCHLEATTLRNTPVIVTFSKVEAEMTLPIHWTLVVCKEGDGDIIFSNAVRKDWVLEHHGSEVCVKTECQFDSDCSHEVRLGFDADVLSNHFHEKLGGAIAACEIGSGRDDTMEQFVDDLLILVSDTAEMEDIPWQPVSLIVLEGSIPATSRASAGKASVCVGRGA</sequence>
<protein>
    <submittedName>
        <fullName evidence="1">Uncharacterized protein</fullName>
    </submittedName>
</protein>
<accession>A0A2G8S674</accession>
<proteinExistence type="predicted"/>
<organism evidence="1 2">
    <name type="scientific">Ganoderma sinense ZZ0214-1</name>
    <dbReference type="NCBI Taxonomy" id="1077348"/>
    <lineage>
        <taxon>Eukaryota</taxon>
        <taxon>Fungi</taxon>
        <taxon>Dikarya</taxon>
        <taxon>Basidiomycota</taxon>
        <taxon>Agaricomycotina</taxon>
        <taxon>Agaricomycetes</taxon>
        <taxon>Polyporales</taxon>
        <taxon>Polyporaceae</taxon>
        <taxon>Ganoderma</taxon>
    </lineage>
</organism>
<dbReference type="OrthoDB" id="10478156at2759"/>
<name>A0A2G8S674_9APHY</name>
<dbReference type="AlphaFoldDB" id="A0A2G8S674"/>
<evidence type="ECO:0000313" key="1">
    <source>
        <dbReference type="EMBL" id="PIL29276.1"/>
    </source>
</evidence>
<reference evidence="1 2" key="1">
    <citation type="journal article" date="2015" name="Sci. Rep.">
        <title>Chromosome-level genome map provides insights into diverse defense mechanisms in the medicinal fungus Ganoderma sinense.</title>
        <authorList>
            <person name="Zhu Y."/>
            <person name="Xu J."/>
            <person name="Sun C."/>
            <person name="Zhou S."/>
            <person name="Xu H."/>
            <person name="Nelson D.R."/>
            <person name="Qian J."/>
            <person name="Song J."/>
            <person name="Luo H."/>
            <person name="Xiang L."/>
            <person name="Li Y."/>
            <person name="Xu Z."/>
            <person name="Ji A."/>
            <person name="Wang L."/>
            <person name="Lu S."/>
            <person name="Hayward A."/>
            <person name="Sun W."/>
            <person name="Li X."/>
            <person name="Schwartz D.C."/>
            <person name="Wang Y."/>
            <person name="Chen S."/>
        </authorList>
    </citation>
    <scope>NUCLEOTIDE SEQUENCE [LARGE SCALE GENOMIC DNA]</scope>
    <source>
        <strain evidence="1 2">ZZ0214-1</strain>
    </source>
</reference>
<dbReference type="EMBL" id="AYKW01000023">
    <property type="protein sequence ID" value="PIL29276.1"/>
    <property type="molecule type" value="Genomic_DNA"/>
</dbReference>
<dbReference type="Proteomes" id="UP000230002">
    <property type="component" value="Unassembled WGS sequence"/>
</dbReference>
<evidence type="ECO:0000313" key="2">
    <source>
        <dbReference type="Proteomes" id="UP000230002"/>
    </source>
</evidence>